<proteinExistence type="predicted"/>
<dbReference type="Proteomes" id="UP001432251">
    <property type="component" value="Chromosome"/>
</dbReference>
<reference evidence="1" key="1">
    <citation type="journal article" date="2025" name="Int. J. Syst. Evol. Microbiol.">
        <title>Streptomyces citrinus sp. nov., with yellow diffusible pigment.</title>
        <authorList>
            <person name="He Y."/>
            <person name="Yang E."/>
            <person name="Xu J."/>
            <person name="Sun Y."/>
            <person name="Sun L."/>
        </authorList>
    </citation>
    <scope>NUCLEOTIDE SEQUENCE</scope>
    <source>
        <strain evidence="1">Q6</strain>
    </source>
</reference>
<evidence type="ECO:0000313" key="1">
    <source>
        <dbReference type="EMBL" id="WWQ65013.1"/>
    </source>
</evidence>
<protein>
    <submittedName>
        <fullName evidence="1">Uncharacterized protein</fullName>
    </submittedName>
</protein>
<name>A0ACD5AD54_9ACTN</name>
<keyword evidence="2" id="KW-1185">Reference proteome</keyword>
<sequence>MRAIAAAASLSGALAFTALAVPAAQADGSAAPTTREARDFAKQAAASADAGSKSRSLAADASGDPYAIDATFSNVKVNGGKPIVAGTTSVVHAPVSYTLTHPADVDVTSPEVLTDVDIYWVNADASDGNVLFDLDYATCTPVTATTATCTQSIDVDPADLWNVDAGKAWKAEGSLVDTNGIDLTDENADFSQVGFAYQDQLASTTLQRRSTLTVNASPEPVYKGRTITVTGYLKRANWDTAKYAGYTKQAVKLQYRKKGTTSYPSTYLKTATSSSTGYLKTTYTASADGYWRYNFLGTSTTPAVKASGDYVDVR</sequence>
<organism evidence="1 2">
    <name type="scientific">Streptomyces citrinus</name>
    <dbReference type="NCBI Taxonomy" id="3118173"/>
    <lineage>
        <taxon>Bacteria</taxon>
        <taxon>Bacillati</taxon>
        <taxon>Actinomycetota</taxon>
        <taxon>Actinomycetes</taxon>
        <taxon>Kitasatosporales</taxon>
        <taxon>Streptomycetaceae</taxon>
        <taxon>Streptomyces</taxon>
    </lineage>
</organism>
<evidence type="ECO:0000313" key="2">
    <source>
        <dbReference type="Proteomes" id="UP001432251"/>
    </source>
</evidence>
<dbReference type="EMBL" id="CP146022">
    <property type="protein sequence ID" value="WWQ65013.1"/>
    <property type="molecule type" value="Genomic_DNA"/>
</dbReference>
<gene>
    <name evidence="1" type="ORF">V2W30_17795</name>
</gene>
<accession>A0ACD5AD54</accession>